<feature type="transmembrane region" description="Helical" evidence="7">
    <location>
        <begin position="145"/>
        <end position="167"/>
    </location>
</feature>
<dbReference type="PANTHER" id="PTHR30086:SF14">
    <property type="entry name" value="HOMOSERINE_HOMOSERINE LACTONE EFFLUX PROTEIN"/>
    <property type="match status" value="1"/>
</dbReference>
<protein>
    <submittedName>
        <fullName evidence="8">Threonine/homoserine/homoserine lactone efflux protein</fullName>
    </submittedName>
</protein>
<keyword evidence="5 7" id="KW-1133">Transmembrane helix</keyword>
<dbReference type="AlphaFoldDB" id="A0A1M5YHV9"/>
<dbReference type="OrthoDB" id="9804822at2"/>
<comment type="similarity">
    <text evidence="2">Belongs to the Rht family.</text>
</comment>
<comment type="subcellular location">
    <subcellularLocation>
        <location evidence="1">Cell membrane</location>
        <topology evidence="1">Multi-pass membrane protein</topology>
    </subcellularLocation>
</comment>
<dbReference type="Proteomes" id="UP000184268">
    <property type="component" value="Unassembled WGS sequence"/>
</dbReference>
<dbReference type="STRING" id="299255.SAMN02745129_4272"/>
<dbReference type="InterPro" id="IPR001123">
    <property type="entry name" value="LeuE-type"/>
</dbReference>
<feature type="transmembrane region" description="Helical" evidence="7">
    <location>
        <begin position="187"/>
        <end position="205"/>
    </location>
</feature>
<keyword evidence="9" id="KW-1185">Reference proteome</keyword>
<keyword evidence="4 7" id="KW-0812">Transmembrane</keyword>
<accession>A0A1M5YHV9</accession>
<dbReference type="EMBL" id="FQXG01000007">
    <property type="protein sequence ID" value="SHI11621.1"/>
    <property type="molecule type" value="Genomic_DNA"/>
</dbReference>
<dbReference type="PANTHER" id="PTHR30086">
    <property type="entry name" value="ARGININE EXPORTER PROTEIN ARGO"/>
    <property type="match status" value="1"/>
</dbReference>
<dbReference type="Pfam" id="PF01810">
    <property type="entry name" value="LysE"/>
    <property type="match status" value="1"/>
</dbReference>
<reference evidence="8 9" key="1">
    <citation type="submission" date="2016-11" db="EMBL/GenBank/DDBJ databases">
        <authorList>
            <person name="Jaros S."/>
            <person name="Januszkiewicz K."/>
            <person name="Wedrychowicz H."/>
        </authorList>
    </citation>
    <scope>NUCLEOTIDE SEQUENCE [LARGE SCALE GENOMIC DNA]</scope>
    <source>
        <strain evidence="8 9">DSM 16917</strain>
    </source>
</reference>
<dbReference type="PIRSF" id="PIRSF006324">
    <property type="entry name" value="LeuE"/>
    <property type="match status" value="1"/>
</dbReference>
<evidence type="ECO:0000313" key="9">
    <source>
        <dbReference type="Proteomes" id="UP000184268"/>
    </source>
</evidence>
<keyword evidence="6 7" id="KW-0472">Membrane</keyword>
<evidence type="ECO:0000313" key="8">
    <source>
        <dbReference type="EMBL" id="SHI11621.1"/>
    </source>
</evidence>
<evidence type="ECO:0000256" key="3">
    <source>
        <dbReference type="ARBA" id="ARBA00022475"/>
    </source>
</evidence>
<dbReference type="RefSeq" id="WP_067660392.1">
    <property type="nucleotide sequence ID" value="NZ_FQXG01000007.1"/>
</dbReference>
<evidence type="ECO:0000256" key="2">
    <source>
        <dbReference type="ARBA" id="ARBA00007928"/>
    </source>
</evidence>
<dbReference type="GO" id="GO:0042970">
    <property type="term" value="F:homoserine transmembrane transporter activity"/>
    <property type="evidence" value="ECO:0007669"/>
    <property type="project" value="TreeGrafter"/>
</dbReference>
<keyword evidence="3" id="KW-1003">Cell membrane</keyword>
<name>A0A1M5YHV9_9GAMM</name>
<evidence type="ECO:0000256" key="4">
    <source>
        <dbReference type="ARBA" id="ARBA00022692"/>
    </source>
</evidence>
<sequence length="206" mass="21847">MTLELYLVYLATVIVLLASPGPMTLMTLSTSVRFGHGRALATILGSNVAGLVLMLLSATGIGALITSQPVLYELLRYGGAGYLIWLGIQAWRSRPSGACQRSFAAQEGNPLRLFRKALLMGLANPKGLLFFAALFPQFLRPESALLPQLLTLCLTFTLVDFLVLNLVALGGCRLANLLAEGRAQTGFNRACGAVFMGLGGSMVALG</sequence>
<evidence type="ECO:0000256" key="5">
    <source>
        <dbReference type="ARBA" id="ARBA00022989"/>
    </source>
</evidence>
<feature type="transmembrane region" description="Helical" evidence="7">
    <location>
        <begin position="40"/>
        <end position="62"/>
    </location>
</feature>
<feature type="transmembrane region" description="Helical" evidence="7">
    <location>
        <begin position="117"/>
        <end position="139"/>
    </location>
</feature>
<dbReference type="GO" id="GO:0005886">
    <property type="term" value="C:plasma membrane"/>
    <property type="evidence" value="ECO:0007669"/>
    <property type="project" value="UniProtKB-SubCell"/>
</dbReference>
<evidence type="ECO:0000256" key="6">
    <source>
        <dbReference type="ARBA" id="ARBA00023136"/>
    </source>
</evidence>
<gene>
    <name evidence="8" type="ORF">SAMN02745129_4272</name>
</gene>
<proteinExistence type="inferred from homology"/>
<organism evidence="8 9">
    <name type="scientific">Ferrimonas marina</name>
    <dbReference type="NCBI Taxonomy" id="299255"/>
    <lineage>
        <taxon>Bacteria</taxon>
        <taxon>Pseudomonadati</taxon>
        <taxon>Pseudomonadota</taxon>
        <taxon>Gammaproteobacteria</taxon>
        <taxon>Alteromonadales</taxon>
        <taxon>Ferrimonadaceae</taxon>
        <taxon>Ferrimonas</taxon>
    </lineage>
</organism>
<feature type="transmembrane region" description="Helical" evidence="7">
    <location>
        <begin position="6"/>
        <end position="28"/>
    </location>
</feature>
<evidence type="ECO:0000256" key="1">
    <source>
        <dbReference type="ARBA" id="ARBA00004651"/>
    </source>
</evidence>
<evidence type="ECO:0000256" key="7">
    <source>
        <dbReference type="SAM" id="Phobius"/>
    </source>
</evidence>